<feature type="active site" description="Proton donor" evidence="18">
    <location>
        <position position="288"/>
    </location>
</feature>
<evidence type="ECO:0000256" key="19">
    <source>
        <dbReference type="HAMAP-Rule" id="MF_00406"/>
    </source>
</evidence>
<dbReference type="CDD" id="cd01288">
    <property type="entry name" value="FabZ"/>
    <property type="match status" value="1"/>
</dbReference>
<dbReference type="NCBIfam" id="TIGR01750">
    <property type="entry name" value="fabZ"/>
    <property type="match status" value="1"/>
</dbReference>
<sequence length="463" mass="51430">MSVKQKTIAKPVSVTGIGLHTGVEVTMTFKPAPEDHGFKFQRIDVEGKPVINADVSKVKGTSRGTVLQEGEIGVSTIEHTMAALLGMDIDNVLIEVDGPEAPILDGSSAPIVTALKEAGIAEQEARRDYFEIKQKIVYRNEEQGIELIALPDDEFSLDVMISYDSVVLGNQFATLNSLDNFEKQVAPCRTFVFVRELEMLLKNNLVKGGDLDNAIVIMDQKMPQQELDRIADLFHHEHVQVDKIGVLNNVDLHFENECARHKLLDVIGDLALVGKRIKGRIIARRPGHMANTEFARILQKECKRQTALNSAPEYDPNATPLYDINEIKTMLPHRSPFLLVDKIMDKGDDFIIGVKNVTMDEPFFSGHFPDEPVMPGVLMVEAMAQCGGVFVISSLPSDGNYSTYFMKLDNIKFRKKVVPGDTLIFKLKLTSPIRRGIANMIGYAFVGDTIVCEGEFMAQIVKN</sequence>
<evidence type="ECO:0000256" key="4">
    <source>
        <dbReference type="ARBA" id="ARBA00005002"/>
    </source>
</evidence>
<comment type="similarity">
    <text evidence="16">In the N-terminal section; belongs to the LpxC family.</text>
</comment>
<dbReference type="Pfam" id="PF07977">
    <property type="entry name" value="FabA"/>
    <property type="match status" value="1"/>
</dbReference>
<evidence type="ECO:0000256" key="2">
    <source>
        <dbReference type="ARBA" id="ARBA00002923"/>
    </source>
</evidence>
<reference evidence="21 22" key="1">
    <citation type="submission" date="2018-03" db="EMBL/GenBank/DDBJ databases">
        <title>Genomic Encyclopedia of Archaeal and Bacterial Type Strains, Phase II (KMG-II): from individual species to whole genera.</title>
        <authorList>
            <person name="Goeker M."/>
        </authorList>
    </citation>
    <scope>NUCLEOTIDE SEQUENCE [LARGE SCALE GENOMIC DNA]</scope>
    <source>
        <strain evidence="21 22">DSM 27267</strain>
    </source>
</reference>
<dbReference type="InterPro" id="IPR013114">
    <property type="entry name" value="FabA_FabZ"/>
</dbReference>
<comment type="catalytic activity">
    <reaction evidence="14 18">
        <text>a UDP-3-O-[(3R)-3-hydroxyacyl]-N-acetyl-alpha-D-glucosamine + H2O = a UDP-3-O-[(3R)-3-hydroxyacyl]-alpha-D-glucosamine + acetate</text>
        <dbReference type="Rhea" id="RHEA:67816"/>
        <dbReference type="ChEBI" id="CHEBI:15377"/>
        <dbReference type="ChEBI" id="CHEBI:30089"/>
        <dbReference type="ChEBI" id="CHEBI:137740"/>
        <dbReference type="ChEBI" id="CHEBI:173225"/>
        <dbReference type="EC" id="3.5.1.108"/>
    </reaction>
</comment>
<comment type="similarity">
    <text evidence="19">Belongs to the thioester dehydratase family. FabZ subfamily.</text>
</comment>
<dbReference type="Proteomes" id="UP000240621">
    <property type="component" value="Unassembled WGS sequence"/>
</dbReference>
<reference evidence="20 23" key="2">
    <citation type="submission" date="2019-10" db="EMBL/GenBank/DDBJ databases">
        <title>Prolixibacter strains distinguished by the presence of nitrate reductase genes were adept at nitrate-dependent anaerobic corrosion of metallic iron and carbon steel.</title>
        <authorList>
            <person name="Iino T."/>
            <person name="Shono N."/>
            <person name="Ito K."/>
            <person name="Nakamura R."/>
            <person name="Sueoka K."/>
            <person name="Harayama S."/>
            <person name="Ohkuma M."/>
        </authorList>
    </citation>
    <scope>NUCLEOTIDE SEQUENCE [LARGE SCALE GENOMIC DNA]</scope>
    <source>
        <strain evidence="20 23">MIC1-1</strain>
    </source>
</reference>
<dbReference type="Proteomes" id="UP000396862">
    <property type="component" value="Unassembled WGS sequence"/>
</dbReference>
<dbReference type="EC" id="4.2.1.59" evidence="19"/>
<keyword evidence="5 19" id="KW-0963">Cytoplasm</keyword>
<keyword evidence="9 18" id="KW-0378">Hydrolase</keyword>
<evidence type="ECO:0000256" key="9">
    <source>
        <dbReference type="ARBA" id="ARBA00022801"/>
    </source>
</evidence>
<accession>A0A2P8CIC8</accession>
<dbReference type="NCBIfam" id="TIGR00325">
    <property type="entry name" value="lpxC"/>
    <property type="match status" value="1"/>
</dbReference>
<keyword evidence="6 18" id="KW-0444">Lipid biosynthesis</keyword>
<comment type="caution">
    <text evidence="21">The sequence shown here is derived from an EMBL/GenBank/DDBJ whole genome shotgun (WGS) entry which is preliminary data.</text>
</comment>
<evidence type="ECO:0000256" key="11">
    <source>
        <dbReference type="ARBA" id="ARBA00023098"/>
    </source>
</evidence>
<dbReference type="UniPathway" id="UPA00359">
    <property type="reaction ID" value="UER00478"/>
</dbReference>
<comment type="catalytic activity">
    <reaction evidence="19">
        <text>a (3R)-hydroxyacyl-[ACP] = a (2E)-enoyl-[ACP] + H2O</text>
        <dbReference type="Rhea" id="RHEA:13097"/>
        <dbReference type="Rhea" id="RHEA-COMP:9925"/>
        <dbReference type="Rhea" id="RHEA-COMP:9945"/>
        <dbReference type="ChEBI" id="CHEBI:15377"/>
        <dbReference type="ChEBI" id="CHEBI:78784"/>
        <dbReference type="ChEBI" id="CHEBI:78827"/>
        <dbReference type="EC" id="4.2.1.59"/>
    </reaction>
</comment>
<dbReference type="HAMAP" id="MF_00406">
    <property type="entry name" value="FabZ"/>
    <property type="match status" value="1"/>
</dbReference>
<comment type="pathway">
    <text evidence="4 18">Glycolipid biosynthesis; lipid IV(A) biosynthesis; lipid IV(A) from (3R)-3-hydroxytetradecanoyl-[acyl-carrier-protein] and UDP-N-acetyl-alpha-D-glucosamine: step 2/6.</text>
</comment>
<keyword evidence="13" id="KW-0511">Multifunctional enzyme</keyword>
<evidence type="ECO:0000256" key="8">
    <source>
        <dbReference type="ARBA" id="ARBA00022723"/>
    </source>
</evidence>
<proteinExistence type="inferred from homology"/>
<dbReference type="NCBIfam" id="NF009667">
    <property type="entry name" value="PRK13188.1"/>
    <property type="match status" value="1"/>
</dbReference>
<dbReference type="InterPro" id="IPR015870">
    <property type="entry name" value="UDP-acyl_N-AcGlcN_deAcase_N"/>
</dbReference>
<comment type="cofactor">
    <cofactor evidence="1 18">
        <name>Zn(2+)</name>
        <dbReference type="ChEBI" id="CHEBI:29105"/>
    </cofactor>
</comment>
<comment type="subcellular location">
    <subcellularLocation>
        <location evidence="3 19">Cytoplasm</location>
    </subcellularLocation>
</comment>
<feature type="binding site" evidence="18">
    <location>
        <position position="261"/>
    </location>
    <ligand>
        <name>Zn(2+)</name>
        <dbReference type="ChEBI" id="CHEBI:29105"/>
    </ligand>
</feature>
<dbReference type="GO" id="GO:0019171">
    <property type="term" value="F:(3R)-hydroxyacyl-[acyl-carrier-protein] dehydratase activity"/>
    <property type="evidence" value="ECO:0007669"/>
    <property type="project" value="UniProtKB-EC"/>
</dbReference>
<protein>
    <recommendedName>
        <fullName evidence="18 19">Multifunctional fusion protein</fullName>
    </recommendedName>
    <domain>
        <recommendedName>
            <fullName evidence="19">3-hydroxyacyl-[acyl-carrier-protein] dehydratase FabZ</fullName>
            <ecNumber evidence="19">4.2.1.59</ecNumber>
        </recommendedName>
        <alternativeName>
            <fullName evidence="19">(3R)-hydroxymyristoyl-[acyl-carrier-protein] dehydratase</fullName>
        </alternativeName>
        <alternativeName>
            <fullName evidence="19">Beta-hydroxyacyl-ACP dehydratase</fullName>
            <shortName evidence="19">(3R)-hydroxymyristoyl-ACP dehydrase</shortName>
        </alternativeName>
    </domain>
    <domain>
        <recommendedName>
            <fullName evidence="18">UDP-3-O-acyl-N-acetylglucosamine deacetylase</fullName>
            <shortName evidence="18">UDP-3-O-acyl-GlcNAc deacetylase</shortName>
            <ecNumber evidence="18">3.5.1.108</ecNumber>
        </recommendedName>
        <alternativeName>
            <fullName evidence="18">UDP-3-O-[R-3-hydroxymyristoyl]-N-acetylglucosamine deacetylase</fullName>
        </alternativeName>
    </domain>
</protein>
<dbReference type="HAMAP" id="MF_00388">
    <property type="entry name" value="LpxC"/>
    <property type="match status" value="1"/>
</dbReference>
<comment type="function">
    <text evidence="15 19">Involved in unsaturated fatty acids biosynthesis. Catalyzes the dehydration of short chain beta-hydroxyacyl-ACPs and long chain saturated and unsaturated beta-hydroxyacyl-ACPs.</text>
</comment>
<evidence type="ECO:0000256" key="12">
    <source>
        <dbReference type="ARBA" id="ARBA00023239"/>
    </source>
</evidence>
<dbReference type="FunFam" id="3.10.129.10:FF:000001">
    <property type="entry name" value="3-hydroxyacyl-[acyl-carrier-protein] dehydratase FabZ"/>
    <property type="match status" value="1"/>
</dbReference>
<dbReference type="EC" id="3.5.1.108" evidence="18"/>
<dbReference type="SUPFAM" id="SSF54211">
    <property type="entry name" value="Ribosomal protein S5 domain 2-like"/>
    <property type="match status" value="2"/>
</dbReference>
<evidence type="ECO:0000256" key="15">
    <source>
        <dbReference type="ARBA" id="ARBA00025049"/>
    </source>
</evidence>
<evidence type="ECO:0000313" key="22">
    <source>
        <dbReference type="Proteomes" id="UP000240621"/>
    </source>
</evidence>
<dbReference type="InterPro" id="IPR010084">
    <property type="entry name" value="FabZ"/>
</dbReference>
<evidence type="ECO:0000256" key="6">
    <source>
        <dbReference type="ARBA" id="ARBA00022516"/>
    </source>
</evidence>
<dbReference type="SUPFAM" id="SSF54637">
    <property type="entry name" value="Thioesterase/thiol ester dehydrase-isomerase"/>
    <property type="match status" value="1"/>
</dbReference>
<dbReference type="NCBIfam" id="NF000582">
    <property type="entry name" value="PRK00006.1"/>
    <property type="match status" value="1"/>
</dbReference>
<evidence type="ECO:0000256" key="5">
    <source>
        <dbReference type="ARBA" id="ARBA00022490"/>
    </source>
</evidence>
<keyword evidence="11 18" id="KW-0443">Lipid metabolism</keyword>
<keyword evidence="12 19" id="KW-0456">Lyase</keyword>
<evidence type="ECO:0000256" key="16">
    <source>
        <dbReference type="ARBA" id="ARBA00061221"/>
    </source>
</evidence>
<comment type="similarity">
    <text evidence="17">In the C-terminal section; belongs to the thioester dehydratase family.</text>
</comment>
<feature type="active site" evidence="19">
    <location>
        <position position="367"/>
    </location>
</feature>
<dbReference type="InterPro" id="IPR011334">
    <property type="entry name" value="UDP-acyl_GlcNac_deAcase_C"/>
</dbReference>
<evidence type="ECO:0000313" key="21">
    <source>
        <dbReference type="EMBL" id="PSK84682.1"/>
    </source>
</evidence>
<keyword evidence="7 18" id="KW-0441">Lipid A biosynthesis</keyword>
<organism evidence="21 22">
    <name type="scientific">Prolixibacter denitrificans</name>
    <dbReference type="NCBI Taxonomy" id="1541063"/>
    <lineage>
        <taxon>Bacteria</taxon>
        <taxon>Pseudomonadati</taxon>
        <taxon>Bacteroidota</taxon>
        <taxon>Bacteroidia</taxon>
        <taxon>Marinilabiliales</taxon>
        <taxon>Prolixibacteraceae</taxon>
        <taxon>Prolixibacter</taxon>
    </lineage>
</organism>
<keyword evidence="8 18" id="KW-0479">Metal-binding</keyword>
<dbReference type="PANTHER" id="PTHR33694:SF1">
    <property type="entry name" value="UDP-3-O-ACYL-N-ACETYLGLUCOSAMINE DEACETYLASE 1, MITOCHONDRIAL-RELATED"/>
    <property type="match status" value="1"/>
</dbReference>
<dbReference type="Pfam" id="PF03331">
    <property type="entry name" value="LpxC"/>
    <property type="match status" value="2"/>
</dbReference>
<evidence type="ECO:0000256" key="7">
    <source>
        <dbReference type="ARBA" id="ARBA00022556"/>
    </source>
</evidence>
<evidence type="ECO:0000256" key="1">
    <source>
        <dbReference type="ARBA" id="ARBA00001947"/>
    </source>
</evidence>
<evidence type="ECO:0000256" key="14">
    <source>
        <dbReference type="ARBA" id="ARBA00024535"/>
    </source>
</evidence>
<dbReference type="PANTHER" id="PTHR33694">
    <property type="entry name" value="UDP-3-O-ACYL-N-ACETYLGLUCOSAMINE DEACETYLASE 1, MITOCHONDRIAL-RELATED"/>
    <property type="match status" value="1"/>
</dbReference>
<dbReference type="Gene3D" id="3.10.129.10">
    <property type="entry name" value="Hotdog Thioesterase"/>
    <property type="match status" value="1"/>
</dbReference>
<dbReference type="GO" id="GO:0103117">
    <property type="term" value="F:UDP-3-O-acyl-N-acetylglucosamine deacetylase activity"/>
    <property type="evidence" value="ECO:0007669"/>
    <property type="project" value="UniProtKB-UniRule"/>
</dbReference>
<evidence type="ECO:0000256" key="18">
    <source>
        <dbReference type="HAMAP-Rule" id="MF_00388"/>
    </source>
</evidence>
<dbReference type="GO" id="GO:0016020">
    <property type="term" value="C:membrane"/>
    <property type="evidence" value="ECO:0007669"/>
    <property type="project" value="GOC"/>
</dbReference>
<dbReference type="EMBL" id="PYGC01000002">
    <property type="protein sequence ID" value="PSK84682.1"/>
    <property type="molecule type" value="Genomic_DNA"/>
</dbReference>
<keyword evidence="23" id="KW-1185">Reference proteome</keyword>
<evidence type="ECO:0000256" key="3">
    <source>
        <dbReference type="ARBA" id="ARBA00004496"/>
    </source>
</evidence>
<comment type="similarity">
    <text evidence="18">Belongs to the LpxC family.</text>
</comment>
<evidence type="ECO:0000256" key="10">
    <source>
        <dbReference type="ARBA" id="ARBA00022833"/>
    </source>
</evidence>
<dbReference type="GO" id="GO:0046872">
    <property type="term" value="F:metal ion binding"/>
    <property type="evidence" value="ECO:0007669"/>
    <property type="project" value="UniProtKB-KW"/>
</dbReference>
<dbReference type="Gene3D" id="3.30.1700.10">
    <property type="entry name" value="lpxc deacetylase, domain 2"/>
    <property type="match status" value="1"/>
</dbReference>
<dbReference type="Gene3D" id="3.30.230.20">
    <property type="entry name" value="lpxc deacetylase, domain 1"/>
    <property type="match status" value="1"/>
</dbReference>
<feature type="binding site" evidence="18">
    <location>
        <position position="79"/>
    </location>
    <ligand>
        <name>Zn(2+)</name>
        <dbReference type="ChEBI" id="CHEBI:29105"/>
    </ligand>
</feature>
<dbReference type="InterPro" id="IPR004463">
    <property type="entry name" value="UDP-acyl_GlcNac_deAcase"/>
</dbReference>
<name>A0A2P8CIC8_9BACT</name>
<dbReference type="EMBL" id="BLAU01000001">
    <property type="protein sequence ID" value="GET20848.1"/>
    <property type="molecule type" value="Genomic_DNA"/>
</dbReference>
<dbReference type="GO" id="GO:0006633">
    <property type="term" value="P:fatty acid biosynthetic process"/>
    <property type="evidence" value="ECO:0007669"/>
    <property type="project" value="UniProtKB-UniRule"/>
</dbReference>
<evidence type="ECO:0000313" key="23">
    <source>
        <dbReference type="Proteomes" id="UP000396862"/>
    </source>
</evidence>
<feature type="binding site" evidence="18">
    <location>
        <position position="265"/>
    </location>
    <ligand>
        <name>Zn(2+)</name>
        <dbReference type="ChEBI" id="CHEBI:29105"/>
    </ligand>
</feature>
<dbReference type="AlphaFoldDB" id="A0A2P8CIC8"/>
<dbReference type="InterPro" id="IPR029069">
    <property type="entry name" value="HotDog_dom_sf"/>
</dbReference>
<dbReference type="InterPro" id="IPR020568">
    <property type="entry name" value="Ribosomal_Su5_D2-typ_SF"/>
</dbReference>
<dbReference type="OrthoDB" id="9772788at2"/>
<dbReference type="RefSeq" id="WP_106541260.1">
    <property type="nucleotide sequence ID" value="NZ_BLAU01000001.1"/>
</dbReference>
<dbReference type="GO" id="GO:0009245">
    <property type="term" value="P:lipid A biosynthetic process"/>
    <property type="evidence" value="ECO:0007669"/>
    <property type="project" value="UniProtKB-UniRule"/>
</dbReference>
<dbReference type="GO" id="GO:0005737">
    <property type="term" value="C:cytoplasm"/>
    <property type="evidence" value="ECO:0007669"/>
    <property type="project" value="UniProtKB-SubCell"/>
</dbReference>
<evidence type="ECO:0000256" key="17">
    <source>
        <dbReference type="ARBA" id="ARBA00061355"/>
    </source>
</evidence>
<comment type="function">
    <text evidence="2 18">Catalyzes the hydrolysis of UDP-3-O-myristoyl-N-acetylglucosamine to form UDP-3-O-myristoylglucosamine and acetate, the committed step in lipid A biosynthesis.</text>
</comment>
<keyword evidence="10 18" id="KW-0862">Zinc</keyword>
<evidence type="ECO:0000313" key="20">
    <source>
        <dbReference type="EMBL" id="GET20848.1"/>
    </source>
</evidence>
<evidence type="ECO:0000256" key="13">
    <source>
        <dbReference type="ARBA" id="ARBA00023268"/>
    </source>
</evidence>
<gene>
    <name evidence="18" type="primary">lpxC</name>
    <name evidence="19" type="synonym">fabZ</name>
    <name evidence="20" type="synonym">lpxC/fabZ</name>
    <name evidence="21" type="ORF">CLV93_102473</name>
    <name evidence="20" type="ORF">JCM18694_10940</name>
</gene>